<comment type="caution">
    <text evidence="2">The sequence shown here is derived from an EMBL/GenBank/DDBJ whole genome shotgun (WGS) entry which is preliminary data.</text>
</comment>
<organism evidence="2 3">
    <name type="scientific">Diceros bicornis minor</name>
    <name type="common">South-central black rhinoceros</name>
    <dbReference type="NCBI Taxonomy" id="77932"/>
    <lineage>
        <taxon>Eukaryota</taxon>
        <taxon>Metazoa</taxon>
        <taxon>Chordata</taxon>
        <taxon>Craniata</taxon>
        <taxon>Vertebrata</taxon>
        <taxon>Euteleostomi</taxon>
        <taxon>Mammalia</taxon>
        <taxon>Eutheria</taxon>
        <taxon>Laurasiatheria</taxon>
        <taxon>Perissodactyla</taxon>
        <taxon>Rhinocerotidae</taxon>
        <taxon>Diceros</taxon>
    </lineage>
</organism>
<feature type="region of interest" description="Disordered" evidence="1">
    <location>
        <begin position="26"/>
        <end position="174"/>
    </location>
</feature>
<dbReference type="AlphaFoldDB" id="A0A7J7FBX7"/>
<evidence type="ECO:0000256" key="1">
    <source>
        <dbReference type="SAM" id="MobiDB-lite"/>
    </source>
</evidence>
<reference evidence="2 3" key="1">
    <citation type="journal article" date="2020" name="Mol. Biol. Evol.">
        <title>Interspecific Gene Flow and the Evolution of Specialization in Black and White Rhinoceros.</title>
        <authorList>
            <person name="Moodley Y."/>
            <person name="Westbury M.V."/>
            <person name="Russo I.M."/>
            <person name="Gopalakrishnan S."/>
            <person name="Rakotoarivelo A."/>
            <person name="Olsen R.A."/>
            <person name="Prost S."/>
            <person name="Tunstall T."/>
            <person name="Ryder O.A."/>
            <person name="Dalen L."/>
            <person name="Bruford M.W."/>
        </authorList>
    </citation>
    <scope>NUCLEOTIDE SEQUENCE [LARGE SCALE GENOMIC DNA]</scope>
    <source>
        <strain evidence="2">SBR-YM</strain>
        <tissue evidence="2">Skin</tissue>
    </source>
</reference>
<keyword evidence="3" id="KW-1185">Reference proteome</keyword>
<feature type="compositionally biased region" description="Polar residues" evidence="1">
    <location>
        <begin position="147"/>
        <end position="159"/>
    </location>
</feature>
<accession>A0A7J7FBX7</accession>
<evidence type="ECO:0000313" key="3">
    <source>
        <dbReference type="Proteomes" id="UP000551758"/>
    </source>
</evidence>
<protein>
    <submittedName>
        <fullName evidence="2">Uncharacterized protein</fullName>
    </submittedName>
</protein>
<feature type="compositionally biased region" description="Acidic residues" evidence="1">
    <location>
        <begin position="85"/>
        <end position="97"/>
    </location>
</feature>
<proteinExistence type="predicted"/>
<dbReference type="EMBL" id="JACDTQ010000812">
    <property type="protein sequence ID" value="KAF5925471.1"/>
    <property type="molecule type" value="Genomic_DNA"/>
</dbReference>
<name>A0A7J7FBX7_DICBM</name>
<feature type="compositionally biased region" description="Basic and acidic residues" evidence="1">
    <location>
        <begin position="67"/>
        <end position="83"/>
    </location>
</feature>
<gene>
    <name evidence="2" type="ORF">HPG69_001917</name>
</gene>
<dbReference type="Proteomes" id="UP000551758">
    <property type="component" value="Unassembled WGS sequence"/>
</dbReference>
<sequence>MQWVFEDKRRAPFRLATVVLDALVQEDAKSSGPSVVQTHHGPSEEEAQDACGGVDGRKGGGGTVVSSERRGAEVERAERHSGDGGEGEDREELEGAGDQETQASIERDRHGEQRVGDDPEAERHPAGGGTSCAGSRILSARLGSHSRAASMSLPQNKSSGMGWRRRRGTPKGIAGSQRLLGLYGFRRSVRTS</sequence>
<feature type="compositionally biased region" description="Basic and acidic residues" evidence="1">
    <location>
        <begin position="105"/>
        <end position="125"/>
    </location>
</feature>
<evidence type="ECO:0000313" key="2">
    <source>
        <dbReference type="EMBL" id="KAF5925471.1"/>
    </source>
</evidence>